<organism evidence="1 2">
    <name type="scientific">Anabaena azotica FACHB-119</name>
    <dbReference type="NCBI Taxonomy" id="947527"/>
    <lineage>
        <taxon>Bacteria</taxon>
        <taxon>Bacillati</taxon>
        <taxon>Cyanobacteriota</taxon>
        <taxon>Cyanophyceae</taxon>
        <taxon>Nostocales</taxon>
        <taxon>Nostocaceae</taxon>
        <taxon>Anabaena</taxon>
        <taxon>Anabaena azotica</taxon>
    </lineage>
</organism>
<sequence>MPETHVVFYQEEEGEVPVLEWLKRLLKEDRKGYANCVARIKQLAASGYELRRPAADYLREGIYELRAKHIHVQYRILYFFHGQNVAILAHAITKEEAAVPPIDIERAITYGGRNAIARKLLFEKNPEVHTYIEEQEDGQD</sequence>
<dbReference type="EMBL" id="JACJSG010000003">
    <property type="protein sequence ID" value="MBD2499667.1"/>
    <property type="molecule type" value="Genomic_DNA"/>
</dbReference>
<dbReference type="InterPro" id="IPR009241">
    <property type="entry name" value="HigB-like"/>
</dbReference>
<dbReference type="Pfam" id="PF05973">
    <property type="entry name" value="Gp49"/>
    <property type="match status" value="1"/>
</dbReference>
<name>A0ABR8CXW3_9NOST</name>
<dbReference type="Proteomes" id="UP000661112">
    <property type="component" value="Unassembled WGS sequence"/>
</dbReference>
<dbReference type="RefSeq" id="WP_190466936.1">
    <property type="nucleotide sequence ID" value="NZ_JACJSG010000003.1"/>
</dbReference>
<evidence type="ECO:0000313" key="1">
    <source>
        <dbReference type="EMBL" id="MBD2499667.1"/>
    </source>
</evidence>
<keyword evidence="2" id="KW-1185">Reference proteome</keyword>
<evidence type="ECO:0000313" key="2">
    <source>
        <dbReference type="Proteomes" id="UP000661112"/>
    </source>
</evidence>
<reference evidence="1 2" key="1">
    <citation type="journal article" date="2020" name="ISME J.">
        <title>Comparative genomics reveals insights into cyanobacterial evolution and habitat adaptation.</title>
        <authorList>
            <person name="Chen M.Y."/>
            <person name="Teng W.K."/>
            <person name="Zhao L."/>
            <person name="Hu C.X."/>
            <person name="Zhou Y.K."/>
            <person name="Han B.P."/>
            <person name="Song L.R."/>
            <person name="Shu W.S."/>
        </authorList>
    </citation>
    <scope>NUCLEOTIDE SEQUENCE [LARGE SCALE GENOMIC DNA]</scope>
    <source>
        <strain evidence="1 2">FACHB-119</strain>
    </source>
</reference>
<protein>
    <submittedName>
        <fullName evidence="1">Type II toxin-antitoxin system RelE/ParE family toxin</fullName>
    </submittedName>
</protein>
<proteinExistence type="predicted"/>
<comment type="caution">
    <text evidence="1">The sequence shown here is derived from an EMBL/GenBank/DDBJ whole genome shotgun (WGS) entry which is preliminary data.</text>
</comment>
<gene>
    <name evidence="1" type="ORF">H6G83_03370</name>
</gene>
<accession>A0ABR8CXW3</accession>